<dbReference type="RefSeq" id="WP_170846712.1">
    <property type="nucleotide sequence ID" value="NZ_FOSZ01000003.1"/>
</dbReference>
<dbReference type="InterPro" id="IPR028992">
    <property type="entry name" value="Hedgehog/Intein_dom"/>
</dbReference>
<accession>A0A1I4DBL6</accession>
<keyword evidence="3" id="KW-1185">Reference proteome</keyword>
<dbReference type="Gene3D" id="2.170.16.10">
    <property type="entry name" value="Hedgehog/Intein (Hint) domain"/>
    <property type="match status" value="1"/>
</dbReference>
<protein>
    <submittedName>
        <fullName evidence="2">Hint domain-containing protein</fullName>
    </submittedName>
</protein>
<organism evidence="2 3">
    <name type="scientific">Shimia haliotis</name>
    <dbReference type="NCBI Taxonomy" id="1280847"/>
    <lineage>
        <taxon>Bacteria</taxon>
        <taxon>Pseudomonadati</taxon>
        <taxon>Pseudomonadota</taxon>
        <taxon>Alphaproteobacteria</taxon>
        <taxon>Rhodobacterales</taxon>
        <taxon>Roseobacteraceae</taxon>
    </lineage>
</organism>
<name>A0A1I4DBL6_9RHOB</name>
<reference evidence="3" key="1">
    <citation type="submission" date="2016-10" db="EMBL/GenBank/DDBJ databases">
        <authorList>
            <person name="Varghese N."/>
            <person name="Submissions S."/>
        </authorList>
    </citation>
    <scope>NUCLEOTIDE SEQUENCE [LARGE SCALE GENOMIC DNA]</scope>
    <source>
        <strain evidence="3">DSM 28453</strain>
    </source>
</reference>
<feature type="domain" description="Hedgehog/Intein (Hint)" evidence="1">
    <location>
        <begin position="38"/>
        <end position="176"/>
    </location>
</feature>
<dbReference type="EMBL" id="FOSZ01000003">
    <property type="protein sequence ID" value="SFK90413.1"/>
    <property type="molecule type" value="Genomic_DNA"/>
</dbReference>
<evidence type="ECO:0000313" key="3">
    <source>
        <dbReference type="Proteomes" id="UP000198851"/>
    </source>
</evidence>
<sequence>MTQSQYQPMRADEVVKDLGGTSLTRIGNTAQAPARSVPCFLSGTRIVTQAGLVVIEDLTPGDRVLTRDNGYQTLRWIGMSSRHALGANAPVEISAGTFGNHEDVCFSRNHRVLVHSSEAATLFGEGEVLIKAGDLINNTSVRLLSSGQPVTYVHLLFERHEIVRANGLDCESYHPSHETLDSFDPATRKEILSHMPNSDRFMGYGYGPAARVSLRAQEAKALLHAA</sequence>
<dbReference type="SUPFAM" id="SSF51294">
    <property type="entry name" value="Hedgehog/intein (Hint) domain"/>
    <property type="match status" value="1"/>
</dbReference>
<dbReference type="Pfam" id="PF13403">
    <property type="entry name" value="Hint_2"/>
    <property type="match status" value="1"/>
</dbReference>
<proteinExistence type="predicted"/>
<gene>
    <name evidence="2" type="ORF">SAMN04488036_10333</name>
</gene>
<dbReference type="InterPro" id="IPR036844">
    <property type="entry name" value="Hint_dom_sf"/>
</dbReference>
<dbReference type="STRING" id="1280847.SAMN04488036_10333"/>
<dbReference type="Proteomes" id="UP000198851">
    <property type="component" value="Unassembled WGS sequence"/>
</dbReference>
<dbReference type="AlphaFoldDB" id="A0A1I4DBL6"/>
<evidence type="ECO:0000313" key="2">
    <source>
        <dbReference type="EMBL" id="SFK90413.1"/>
    </source>
</evidence>
<evidence type="ECO:0000259" key="1">
    <source>
        <dbReference type="Pfam" id="PF13403"/>
    </source>
</evidence>